<gene>
    <name evidence="5" type="ORF">TVAG_090500</name>
</gene>
<accession>A2FA07</accession>
<reference evidence="5" key="1">
    <citation type="submission" date="2006-10" db="EMBL/GenBank/DDBJ databases">
        <authorList>
            <person name="Amadeo P."/>
            <person name="Zhao Q."/>
            <person name="Wortman J."/>
            <person name="Fraser-Liggett C."/>
            <person name="Carlton J."/>
        </authorList>
    </citation>
    <scope>NUCLEOTIDE SEQUENCE</scope>
    <source>
        <strain evidence="5">G3</strain>
    </source>
</reference>
<feature type="coiled-coil region" evidence="3">
    <location>
        <begin position="719"/>
        <end position="781"/>
    </location>
</feature>
<evidence type="ECO:0000313" key="6">
    <source>
        <dbReference type="Proteomes" id="UP000001542"/>
    </source>
</evidence>
<sequence>MLQDSASPVYKGSSDVRAIPQFVNLSNFIHDVDSKKDKQKQLNEKEITKLQNLTDDLLGAIDKKNRSEIIPLLKRSFSMISNNTPIDKMVNDDSDQIISNNSSNSVEIAEPEPVSLQKNRSDDSSYWKEQIKRIQTESTETIEQLKKKMALKVLKITQLKEEVDYLQNQLAEKDQIIGKQENKIAKLEDLFYDTDKKVQELNNIVEHHNDVEKDLDDNIKEIEELRMENEELKTQNQKLIKFIDEIGEEYSKYTPQMQSLSSQKEQLANCVYKLLNLTQKLPNPTKQAQNQTNSDDLSSLVNKINSSAQNDEIKTINSKDISEIRKLQEMVDVLMQSNNENTKPESIDASKQKLADIIYSQMRFINDIANNNNPESIVISTVPEDQLTNLVESSCRNVQNFLNENNIKLTHESSQFTDLVDVAGEIAISDDLGQLIYTMKNNIIVSEEERLTFILQLATANNLLRRYAQESQKMLEFLSNQNKSLKQSQTKPENVAKQDASVQINQTVDNNNEKLQNVLKLLQQCKKAPQSRDAANMINNVISYISADAELPDDSAYVKKLENKLQVQKAKYTDTLKKYKNIILELEKKLDQDIEDMKSQKSEISSLQNQIEALKQENSAKDQSHKEEIDSLNKKLLQKNNEMKSQTDSMNKMQEDMKNERFNLKRNYLKALNTIKQEVQRINQEFENISEFLQTIFSIYHNNMKINTVYIQKSYDNVILAQNEEKENLMNEIEQNKIESKNLSDELERAVTLAGTSGENVAQLQQKLRTIEQKLKLTEERHKSDIILMKKQFEFQLSSKDVLIAQKEEKVKDEYNRLLLESYAKICRGFKEFYDVTKPISEETIEYIIKSVNEKISQLNEMKQKTLNAEVELEKIKKCLPYPTTNISVEITKMADQIKDLQEKYKVVLSEKEKIGYDIKMLPKYKEAYSNLRDWEIWGKRVISSIPYNKFESGSNSVEIRNQIEKYVNSRAHEKVSGPPEAPAQPLFARYLLT</sequence>
<keyword evidence="2 3" id="KW-0175">Coiled coil</keyword>
<dbReference type="RefSeq" id="XP_001311204.1">
    <property type="nucleotide sequence ID" value="XM_001311203.1"/>
</dbReference>
<dbReference type="SMR" id="A2FA07"/>
<dbReference type="STRING" id="5722.A2FA07"/>
<evidence type="ECO:0000256" key="2">
    <source>
        <dbReference type="ARBA" id="ARBA00023054"/>
    </source>
</evidence>
<dbReference type="VEuPathDB" id="TrichDB:TVAG_090500"/>
<proteinExistence type="inferred from homology"/>
<feature type="coiled-coil region" evidence="3">
    <location>
        <begin position="849"/>
        <end position="911"/>
    </location>
</feature>
<feature type="compositionally biased region" description="Polar residues" evidence="4">
    <location>
        <begin position="638"/>
        <end position="651"/>
    </location>
</feature>
<evidence type="ECO:0000313" key="5">
    <source>
        <dbReference type="EMBL" id="EAX98274.1"/>
    </source>
</evidence>
<comment type="similarity">
    <text evidence="1">Belongs to the FAM76 family.</text>
</comment>
<evidence type="ECO:0000256" key="1">
    <source>
        <dbReference type="ARBA" id="ARBA00009097"/>
    </source>
</evidence>
<reference evidence="5" key="2">
    <citation type="journal article" date="2007" name="Science">
        <title>Draft genome sequence of the sexually transmitted pathogen Trichomonas vaginalis.</title>
        <authorList>
            <person name="Carlton J.M."/>
            <person name="Hirt R.P."/>
            <person name="Silva J.C."/>
            <person name="Delcher A.L."/>
            <person name="Schatz M."/>
            <person name="Zhao Q."/>
            <person name="Wortman J.R."/>
            <person name="Bidwell S.L."/>
            <person name="Alsmark U.C.M."/>
            <person name="Besteiro S."/>
            <person name="Sicheritz-Ponten T."/>
            <person name="Noel C.J."/>
            <person name="Dacks J.B."/>
            <person name="Foster P.G."/>
            <person name="Simillion C."/>
            <person name="Van de Peer Y."/>
            <person name="Miranda-Saavedra D."/>
            <person name="Barton G.J."/>
            <person name="Westrop G.D."/>
            <person name="Mueller S."/>
            <person name="Dessi D."/>
            <person name="Fiori P.L."/>
            <person name="Ren Q."/>
            <person name="Paulsen I."/>
            <person name="Zhang H."/>
            <person name="Bastida-Corcuera F.D."/>
            <person name="Simoes-Barbosa A."/>
            <person name="Brown M.T."/>
            <person name="Hayes R.D."/>
            <person name="Mukherjee M."/>
            <person name="Okumura C.Y."/>
            <person name="Schneider R."/>
            <person name="Smith A.J."/>
            <person name="Vanacova S."/>
            <person name="Villalvazo M."/>
            <person name="Haas B.J."/>
            <person name="Pertea M."/>
            <person name="Feldblyum T.V."/>
            <person name="Utterback T.R."/>
            <person name="Shu C.L."/>
            <person name="Osoegawa K."/>
            <person name="de Jong P.J."/>
            <person name="Hrdy I."/>
            <person name="Horvathova L."/>
            <person name="Zubacova Z."/>
            <person name="Dolezal P."/>
            <person name="Malik S.B."/>
            <person name="Logsdon J.M. Jr."/>
            <person name="Henze K."/>
            <person name="Gupta A."/>
            <person name="Wang C.C."/>
            <person name="Dunne R.L."/>
            <person name="Upcroft J.A."/>
            <person name="Upcroft P."/>
            <person name="White O."/>
            <person name="Salzberg S.L."/>
            <person name="Tang P."/>
            <person name="Chiu C.-H."/>
            <person name="Lee Y.-S."/>
            <person name="Embley T.M."/>
            <person name="Coombs G.H."/>
            <person name="Mottram J.C."/>
            <person name="Tachezy J."/>
            <person name="Fraser-Liggett C.M."/>
            <person name="Johnson P.J."/>
        </authorList>
    </citation>
    <scope>NUCLEOTIDE SEQUENCE [LARGE SCALE GENOMIC DNA]</scope>
    <source>
        <strain evidence="5">G3</strain>
    </source>
</reference>
<dbReference type="PANTHER" id="PTHR46176:SF1">
    <property type="entry name" value="LD21662P"/>
    <property type="match status" value="1"/>
</dbReference>
<organism evidence="5 6">
    <name type="scientific">Trichomonas vaginalis (strain ATCC PRA-98 / G3)</name>
    <dbReference type="NCBI Taxonomy" id="412133"/>
    <lineage>
        <taxon>Eukaryota</taxon>
        <taxon>Metamonada</taxon>
        <taxon>Parabasalia</taxon>
        <taxon>Trichomonadida</taxon>
        <taxon>Trichomonadidae</taxon>
        <taxon>Trichomonas</taxon>
    </lineage>
</organism>
<name>A2FA07_TRIV3</name>
<dbReference type="PANTHER" id="PTHR46176">
    <property type="entry name" value="LD21662P"/>
    <property type="match status" value="1"/>
</dbReference>
<dbReference type="Proteomes" id="UP000001542">
    <property type="component" value="Unassembled WGS sequence"/>
</dbReference>
<feature type="coiled-coil region" evidence="3">
    <location>
        <begin position="142"/>
        <end position="242"/>
    </location>
</feature>
<dbReference type="InterPro" id="IPR032017">
    <property type="entry name" value="FAM76"/>
</dbReference>
<feature type="region of interest" description="Disordered" evidence="4">
    <location>
        <begin position="100"/>
        <end position="122"/>
    </location>
</feature>
<dbReference type="AlphaFoldDB" id="A2FA07"/>
<dbReference type="VEuPathDB" id="TrichDB:TVAGG3_0730140"/>
<feature type="region of interest" description="Disordered" evidence="4">
    <location>
        <begin position="615"/>
        <end position="651"/>
    </location>
</feature>
<evidence type="ECO:0000256" key="4">
    <source>
        <dbReference type="SAM" id="MobiDB-lite"/>
    </source>
</evidence>
<evidence type="ECO:0000256" key="3">
    <source>
        <dbReference type="SAM" id="Coils"/>
    </source>
</evidence>
<dbReference type="KEGG" id="tva:4756071"/>
<protein>
    <submittedName>
        <fullName evidence="5">Uncharacterized protein</fullName>
    </submittedName>
</protein>
<dbReference type="InParanoid" id="A2FA07"/>
<feature type="compositionally biased region" description="Basic and acidic residues" evidence="4">
    <location>
        <begin position="615"/>
        <end position="633"/>
    </location>
</feature>
<dbReference type="EMBL" id="DS113682">
    <property type="protein sequence ID" value="EAX98274.1"/>
    <property type="molecule type" value="Genomic_DNA"/>
</dbReference>
<keyword evidence="6" id="KW-1185">Reference proteome</keyword>